<evidence type="ECO:0000313" key="1">
    <source>
        <dbReference type="EMBL" id="VTZ52515.1"/>
    </source>
</evidence>
<accession>A0A8B6MCU4</accession>
<gene>
    <name evidence="1" type="ORF">MPC4_80186</name>
</gene>
<protein>
    <recommendedName>
        <fullName evidence="3">HTH cro/C1-type domain-containing protein</fullName>
    </recommendedName>
</protein>
<dbReference type="AlphaFoldDB" id="A0A8B6MCU4"/>
<name>A0A8B6MCU4_METTU</name>
<organism evidence="1 2">
    <name type="scientific">Methylocella tundrae</name>
    <dbReference type="NCBI Taxonomy" id="227605"/>
    <lineage>
        <taxon>Bacteria</taxon>
        <taxon>Pseudomonadati</taxon>
        <taxon>Pseudomonadota</taxon>
        <taxon>Alphaproteobacteria</taxon>
        <taxon>Hyphomicrobiales</taxon>
        <taxon>Beijerinckiaceae</taxon>
        <taxon>Methylocella</taxon>
    </lineage>
</organism>
<sequence length="106" mass="11644">MRKSGPIDTQVWGHFFATRHPVKTAAAVAARIRISERTVEKWLDGTASPSLQAFGRLVRAYGPEFLAICLPGCEWLGTAARAARRESLAVELARIAAELGELQERL</sequence>
<dbReference type="Proteomes" id="UP000485880">
    <property type="component" value="Unassembled WGS sequence"/>
</dbReference>
<comment type="caution">
    <text evidence="1">The sequence shown here is derived from an EMBL/GenBank/DDBJ whole genome shotgun (WGS) entry which is preliminary data.</text>
</comment>
<evidence type="ECO:0008006" key="3">
    <source>
        <dbReference type="Google" id="ProtNLM"/>
    </source>
</evidence>
<dbReference type="EMBL" id="CABFMQ020000142">
    <property type="protein sequence ID" value="VTZ52515.1"/>
    <property type="molecule type" value="Genomic_DNA"/>
</dbReference>
<reference evidence="1 2" key="1">
    <citation type="submission" date="2019-05" db="EMBL/GenBank/DDBJ databases">
        <authorList>
            <person name="Farhan Ul Haque M."/>
        </authorList>
    </citation>
    <scope>NUCLEOTIDE SEQUENCE [LARGE SCALE GENOMIC DNA]</scope>
    <source>
        <strain evidence="1">2</strain>
    </source>
</reference>
<keyword evidence="2" id="KW-1185">Reference proteome</keyword>
<evidence type="ECO:0000313" key="2">
    <source>
        <dbReference type="Proteomes" id="UP000485880"/>
    </source>
</evidence>
<proteinExistence type="predicted"/>